<sequence>MGHRHIERLARARELLAHKGYDTRDTVLACYGGSGFTQELSAEGDDHVLLVEPERLYA</sequence>
<dbReference type="Proteomes" id="UP000236732">
    <property type="component" value="Unassembled WGS sequence"/>
</dbReference>
<dbReference type="AlphaFoldDB" id="A0A1H6C340"/>
<protein>
    <submittedName>
        <fullName evidence="1">Uncharacterized protein</fullName>
    </submittedName>
</protein>
<reference evidence="1 2" key="1">
    <citation type="submission" date="2016-10" db="EMBL/GenBank/DDBJ databases">
        <authorList>
            <person name="de Groot N.N."/>
        </authorList>
    </citation>
    <scope>NUCLEOTIDE SEQUENCE [LARGE SCALE GENOMIC DNA]</scope>
    <source>
        <strain evidence="1 2">CGMCC 4.7037</strain>
    </source>
</reference>
<organism evidence="1 2">
    <name type="scientific">Nonomuraea solani</name>
    <dbReference type="NCBI Taxonomy" id="1144553"/>
    <lineage>
        <taxon>Bacteria</taxon>
        <taxon>Bacillati</taxon>
        <taxon>Actinomycetota</taxon>
        <taxon>Actinomycetes</taxon>
        <taxon>Streptosporangiales</taxon>
        <taxon>Streptosporangiaceae</taxon>
        <taxon>Nonomuraea</taxon>
    </lineage>
</organism>
<evidence type="ECO:0000313" key="2">
    <source>
        <dbReference type="Proteomes" id="UP000236732"/>
    </source>
</evidence>
<name>A0A1H6C340_9ACTN</name>
<gene>
    <name evidence="1" type="ORF">SAMN05444920_103867</name>
</gene>
<evidence type="ECO:0000313" key="1">
    <source>
        <dbReference type="EMBL" id="SEG67384.1"/>
    </source>
</evidence>
<dbReference type="RefSeq" id="WP_160150288.1">
    <property type="nucleotide sequence ID" value="NZ_FNVT01000003.1"/>
</dbReference>
<proteinExistence type="predicted"/>
<keyword evidence="2" id="KW-1185">Reference proteome</keyword>
<accession>A0A1H6C340</accession>
<dbReference type="EMBL" id="FNVT01000003">
    <property type="protein sequence ID" value="SEG67384.1"/>
    <property type="molecule type" value="Genomic_DNA"/>
</dbReference>
<dbReference type="OrthoDB" id="9813134at2"/>